<dbReference type="EMBL" id="BQNB010018044">
    <property type="protein sequence ID" value="GJT70065.1"/>
    <property type="molecule type" value="Genomic_DNA"/>
</dbReference>
<accession>A0ABQ5G4K0</accession>
<dbReference type="Proteomes" id="UP001151760">
    <property type="component" value="Unassembled WGS sequence"/>
</dbReference>
<reference evidence="1" key="1">
    <citation type="journal article" date="2022" name="Int. J. Mol. Sci.">
        <title>Draft Genome of Tanacetum Coccineum: Genomic Comparison of Closely Related Tanacetum-Family Plants.</title>
        <authorList>
            <person name="Yamashiro T."/>
            <person name="Shiraishi A."/>
            <person name="Nakayama K."/>
            <person name="Satake H."/>
        </authorList>
    </citation>
    <scope>NUCLEOTIDE SEQUENCE</scope>
</reference>
<sequence length="98" mass="11206">MSCASSLASLEHTWWPSFTSWRPRILRVGRKLNGVEAKVDELGDSMTRWKDVAWFRLSRKGDEDRKDLEIKIDDVMATRSLQGGDGAAYNVWCGFKLV</sequence>
<protein>
    <submittedName>
        <fullName evidence="1">Uncharacterized protein</fullName>
    </submittedName>
</protein>
<evidence type="ECO:0000313" key="2">
    <source>
        <dbReference type="Proteomes" id="UP001151760"/>
    </source>
</evidence>
<organism evidence="1 2">
    <name type="scientific">Tanacetum coccineum</name>
    <dbReference type="NCBI Taxonomy" id="301880"/>
    <lineage>
        <taxon>Eukaryota</taxon>
        <taxon>Viridiplantae</taxon>
        <taxon>Streptophyta</taxon>
        <taxon>Embryophyta</taxon>
        <taxon>Tracheophyta</taxon>
        <taxon>Spermatophyta</taxon>
        <taxon>Magnoliopsida</taxon>
        <taxon>eudicotyledons</taxon>
        <taxon>Gunneridae</taxon>
        <taxon>Pentapetalae</taxon>
        <taxon>asterids</taxon>
        <taxon>campanulids</taxon>
        <taxon>Asterales</taxon>
        <taxon>Asteraceae</taxon>
        <taxon>Asteroideae</taxon>
        <taxon>Anthemideae</taxon>
        <taxon>Anthemidinae</taxon>
        <taxon>Tanacetum</taxon>
    </lineage>
</organism>
<comment type="caution">
    <text evidence="1">The sequence shown here is derived from an EMBL/GenBank/DDBJ whole genome shotgun (WGS) entry which is preliminary data.</text>
</comment>
<evidence type="ECO:0000313" key="1">
    <source>
        <dbReference type="EMBL" id="GJT70065.1"/>
    </source>
</evidence>
<reference evidence="1" key="2">
    <citation type="submission" date="2022-01" db="EMBL/GenBank/DDBJ databases">
        <authorList>
            <person name="Yamashiro T."/>
            <person name="Shiraishi A."/>
            <person name="Satake H."/>
            <person name="Nakayama K."/>
        </authorList>
    </citation>
    <scope>NUCLEOTIDE SEQUENCE</scope>
</reference>
<proteinExistence type="predicted"/>
<gene>
    <name evidence="1" type="ORF">Tco_1029351</name>
</gene>
<name>A0ABQ5G4K0_9ASTR</name>
<keyword evidence="2" id="KW-1185">Reference proteome</keyword>